<protein>
    <submittedName>
        <fullName evidence="21">CAC1B protein</fullName>
    </submittedName>
</protein>
<evidence type="ECO:0000256" key="14">
    <source>
        <dbReference type="ARBA" id="ARBA00023180"/>
    </source>
</evidence>
<gene>
    <name evidence="21" type="primary">Cacna1b</name>
    <name evidence="21" type="ORF">DROARD_R02790</name>
</gene>
<reference evidence="21 22" key="1">
    <citation type="submission" date="2019-09" db="EMBL/GenBank/DDBJ databases">
        <title>Bird 10,000 Genomes (B10K) Project - Family phase.</title>
        <authorList>
            <person name="Zhang G."/>
        </authorList>
    </citation>
    <scope>NUCLEOTIDE SEQUENCE [LARGE SCALE GENOMIC DNA]</scope>
    <source>
        <strain evidence="21">B10K-DU-012-55</strain>
        <tissue evidence="21">Muscle</tissue>
    </source>
</reference>
<feature type="transmembrane region" description="Helical" evidence="19">
    <location>
        <begin position="946"/>
        <end position="975"/>
    </location>
</feature>
<keyword evidence="10 19" id="KW-1133">Transmembrane helix</keyword>
<dbReference type="Gene3D" id="1.20.120.350">
    <property type="entry name" value="Voltage-gated potassium channels. Chain C"/>
    <property type="match status" value="2"/>
</dbReference>
<feature type="region of interest" description="Disordered" evidence="18">
    <location>
        <begin position="1412"/>
        <end position="1521"/>
    </location>
</feature>
<evidence type="ECO:0000256" key="3">
    <source>
        <dbReference type="ARBA" id="ARBA00022553"/>
    </source>
</evidence>
<evidence type="ECO:0000313" key="21">
    <source>
        <dbReference type="EMBL" id="NWU47961.1"/>
    </source>
</evidence>
<evidence type="ECO:0000256" key="18">
    <source>
        <dbReference type="SAM" id="MobiDB-lite"/>
    </source>
</evidence>
<dbReference type="GO" id="GO:0098703">
    <property type="term" value="P:calcium ion import across plasma membrane"/>
    <property type="evidence" value="ECO:0007669"/>
    <property type="project" value="TreeGrafter"/>
</dbReference>
<feature type="transmembrane region" description="Helical" evidence="19">
    <location>
        <begin position="579"/>
        <end position="597"/>
    </location>
</feature>
<proteinExistence type="predicted"/>
<dbReference type="GO" id="GO:0043025">
    <property type="term" value="C:neuronal cell body"/>
    <property type="evidence" value="ECO:0007669"/>
    <property type="project" value="TreeGrafter"/>
</dbReference>
<evidence type="ECO:0000256" key="4">
    <source>
        <dbReference type="ARBA" id="ARBA00022568"/>
    </source>
</evidence>
<feature type="compositionally biased region" description="Polar residues" evidence="18">
    <location>
        <begin position="1496"/>
        <end position="1508"/>
    </location>
</feature>
<dbReference type="InterPro" id="IPR005447">
    <property type="entry name" value="VDCC_N_a1su"/>
</dbReference>
<feature type="non-terminal residue" evidence="21">
    <location>
        <position position="1521"/>
    </location>
</feature>
<dbReference type="FunFam" id="1.10.238.10:FF:000063">
    <property type="entry name" value="Voltage-dependent N-type calcium channel subunit alpha"/>
    <property type="match status" value="1"/>
</dbReference>
<comment type="catalytic activity">
    <reaction evidence="16">
        <text>Ca(2+)(in) = Ca(2+)(out)</text>
        <dbReference type="Rhea" id="RHEA:29671"/>
        <dbReference type="ChEBI" id="CHEBI:29108"/>
    </reaction>
</comment>
<dbReference type="EMBL" id="VYZM01003365">
    <property type="protein sequence ID" value="NWU47961.1"/>
    <property type="molecule type" value="Genomic_DNA"/>
</dbReference>
<dbReference type="PRINTS" id="PR01631">
    <property type="entry name" value="NVDCCALPHA1"/>
</dbReference>
<keyword evidence="13" id="KW-1015">Disulfide bond</keyword>
<dbReference type="PANTHER" id="PTHR45628:SF6">
    <property type="entry name" value="VOLTAGE-DEPENDENT N-TYPE CALCIUM CHANNEL SUBUNIT ALPHA-1B"/>
    <property type="match status" value="1"/>
</dbReference>
<keyword evidence="22" id="KW-1185">Reference proteome</keyword>
<dbReference type="Pfam" id="PF16905">
    <property type="entry name" value="GPHH"/>
    <property type="match status" value="1"/>
</dbReference>
<dbReference type="SUPFAM" id="SSF81324">
    <property type="entry name" value="Voltage-gated potassium channels"/>
    <property type="match status" value="2"/>
</dbReference>
<dbReference type="GO" id="GO:0008331">
    <property type="term" value="F:high voltage-gated calcium channel activity"/>
    <property type="evidence" value="ECO:0007669"/>
    <property type="project" value="TreeGrafter"/>
</dbReference>
<evidence type="ECO:0000256" key="9">
    <source>
        <dbReference type="ARBA" id="ARBA00022882"/>
    </source>
</evidence>
<organism evidence="21 22">
    <name type="scientific">Dromas ardeola</name>
    <dbReference type="NCBI Taxonomy" id="458190"/>
    <lineage>
        <taxon>Eukaryota</taxon>
        <taxon>Metazoa</taxon>
        <taxon>Chordata</taxon>
        <taxon>Craniata</taxon>
        <taxon>Vertebrata</taxon>
        <taxon>Euteleostomi</taxon>
        <taxon>Archelosauria</taxon>
        <taxon>Archosauria</taxon>
        <taxon>Dinosauria</taxon>
        <taxon>Saurischia</taxon>
        <taxon>Theropoda</taxon>
        <taxon>Coelurosauria</taxon>
        <taxon>Aves</taxon>
        <taxon>Neognathae</taxon>
        <taxon>Neoaves</taxon>
        <taxon>Charadriiformes</taxon>
        <taxon>Dromadidae</taxon>
        <taxon>Dromas</taxon>
    </lineage>
</organism>
<dbReference type="InterPro" id="IPR014873">
    <property type="entry name" value="VDCC_a1su_IQ"/>
</dbReference>
<feature type="compositionally biased region" description="Basic and acidic residues" evidence="18">
    <location>
        <begin position="280"/>
        <end position="289"/>
    </location>
</feature>
<evidence type="ECO:0000256" key="10">
    <source>
        <dbReference type="ARBA" id="ARBA00022989"/>
    </source>
</evidence>
<dbReference type="FunFam" id="1.10.287.70:FF:000023">
    <property type="entry name" value="Voltage-dependent R-type calcium channel subunit alpha"/>
    <property type="match status" value="1"/>
</dbReference>
<evidence type="ECO:0000256" key="16">
    <source>
        <dbReference type="ARBA" id="ARBA00036634"/>
    </source>
</evidence>
<evidence type="ECO:0000256" key="12">
    <source>
        <dbReference type="ARBA" id="ARBA00023136"/>
    </source>
</evidence>
<feature type="compositionally biased region" description="Basic residues" evidence="18">
    <location>
        <begin position="1417"/>
        <end position="1431"/>
    </location>
</feature>
<dbReference type="PANTHER" id="PTHR45628">
    <property type="entry name" value="VOLTAGE-DEPENDENT CALCIUM CHANNEL TYPE A SUBUNIT ALPHA-1"/>
    <property type="match status" value="1"/>
</dbReference>
<dbReference type="SMART" id="SM01062">
    <property type="entry name" value="Ca_chan_IQ"/>
    <property type="match status" value="1"/>
</dbReference>
<keyword evidence="6 19" id="KW-0812">Transmembrane</keyword>
<feature type="compositionally biased region" description="Basic and acidic residues" evidence="18">
    <location>
        <begin position="329"/>
        <end position="346"/>
    </location>
</feature>
<evidence type="ECO:0000256" key="13">
    <source>
        <dbReference type="ARBA" id="ARBA00023157"/>
    </source>
</evidence>
<evidence type="ECO:0000256" key="6">
    <source>
        <dbReference type="ARBA" id="ARBA00022692"/>
    </source>
</evidence>
<keyword evidence="5" id="KW-0107">Calcium channel</keyword>
<evidence type="ECO:0000256" key="15">
    <source>
        <dbReference type="ARBA" id="ARBA00023303"/>
    </source>
</evidence>
<keyword evidence="11" id="KW-0406">Ion transport</keyword>
<feature type="transmembrane region" description="Helical" evidence="19">
    <location>
        <begin position="640"/>
        <end position="662"/>
    </location>
</feature>
<feature type="transmembrane region" description="Helical" evidence="19">
    <location>
        <begin position="507"/>
        <end position="526"/>
    </location>
</feature>
<feature type="transmembrane region" description="Helical" evidence="19">
    <location>
        <begin position="1045"/>
        <end position="1069"/>
    </location>
</feature>
<feature type="compositionally biased region" description="Basic and acidic residues" evidence="18">
    <location>
        <begin position="361"/>
        <end position="387"/>
    </location>
</feature>
<evidence type="ECO:0000256" key="19">
    <source>
        <dbReference type="SAM" id="Phobius"/>
    </source>
</evidence>
<feature type="transmembrane region" description="Helical" evidence="19">
    <location>
        <begin position="546"/>
        <end position="567"/>
    </location>
</feature>
<feature type="compositionally biased region" description="Basic and acidic residues" evidence="18">
    <location>
        <begin position="217"/>
        <end position="233"/>
    </location>
</feature>
<dbReference type="Pfam" id="PF08763">
    <property type="entry name" value="Ca_chan_IQ"/>
    <property type="match status" value="1"/>
</dbReference>
<dbReference type="InterPro" id="IPR050599">
    <property type="entry name" value="VDCC_alpha-1_subunit"/>
</dbReference>
<dbReference type="FunFam" id="1.20.120.350:FF:000013">
    <property type="entry name" value="Voltage-dependent N-type calcium channel subunit alpha"/>
    <property type="match status" value="1"/>
</dbReference>
<keyword evidence="4" id="KW-0109">Calcium transport</keyword>
<feature type="region of interest" description="Disordered" evidence="18">
    <location>
        <begin position="172"/>
        <end position="388"/>
    </location>
</feature>
<feature type="compositionally biased region" description="Basic and acidic residues" evidence="18">
    <location>
        <begin position="252"/>
        <end position="273"/>
    </location>
</feature>
<keyword evidence="8" id="KW-0106">Calcium</keyword>
<dbReference type="Gene3D" id="1.10.287.70">
    <property type="match status" value="3"/>
</dbReference>
<keyword evidence="12 19" id="KW-0472">Membrane</keyword>
<dbReference type="GO" id="GO:0005891">
    <property type="term" value="C:voltage-gated calcium channel complex"/>
    <property type="evidence" value="ECO:0007669"/>
    <property type="project" value="InterPro"/>
</dbReference>
<keyword evidence="14" id="KW-0325">Glycoprotein</keyword>
<evidence type="ECO:0000256" key="7">
    <source>
        <dbReference type="ARBA" id="ARBA00022737"/>
    </source>
</evidence>
<feature type="transmembrane region" description="Helical" evidence="19">
    <location>
        <begin position="41"/>
        <end position="63"/>
    </location>
</feature>
<sequence length="1521" mass="173305">TFSSSLLNFAVQILTGEDWNAVMYHGIESQGGVRSGMFSSIYFIVLTLFGNYTLLNVFLAIAVDNLANAQELTKDEEEMEEATNQKLALQKAKEVAEVSPMSAANISIAAKQQNSSKSKSVWEQRTSQIRMHNFRASCEALYNELDPEERVRYATTLHIRPDMKTHLDRPLVVEPRSEGRNNINKLSPVDVQEVEQTKVSSTDGAEAPRKHHRHRDKDKLGEQEKGDVTKDENGESGANNKEERHRQHRSRSKEVEGGSKEGKSDRNRGQEGGKRHHRRGSVEEGAEKEHRRHRTHRHSAERQGKEGNGTINGARSERRSRHRGGSRSGNREGEPGPKGENGEEPHRRHRFRNRALSTYDSVEKENGEKEGEAGEKEHRNHQPKDSQCEIEASGSVSVPVHTLPSTYLQKVPEQPEDADNQKNVTRMIQPPLDKTTTVNIPVTITAPPGETTVIPMNNVEFESKTEEKKDVDDLTKNGPKPILPYSSMFILSPTNPIRRLFHYIVNLRYFEMVILIVIALSSIALAAEDPVQAESPRNDALKYLDYIFTGVFTFEMVIKMIDLGLLLHPGSYFRDLWNILDFIVVSGALVAFAFSGTKGKDINTIKSLRVLRVLRPLKTIKRLPKLKAVFDCVVNSLKNVLNILIVYMLFMFIFAVIAVQLFKGRFFYCTDESKELEKDCRGQYLDYEKNEVEAQPREWKKYEFHYDNVLWALLTLFTVSTGEGWPTVLKHSVDATYEEQGPSPGYRMEMSIFYVVYFVVFPFFFVNIFVALIIITFQEQGDKVMSECSLEKNERACIDFAISAKPLTRYMPQNKQSFQYKMWKFVVSPPFEYFIMVMIALNTIVLMMKFYDAPEAYEEMLKCLNIVFTSMFSMECVLKIIAFGVLNYFRDAWNVFDFVTVLGSITDILVTEIAVSTDNFINLSFLRLFRAARLIKLLRQGYTIRILLWTFVQSFKALPYVCLLIAMLFFIYAIIGMQVFGNIALNDETSINRHNNFRTFLQALMLLFRSATGEAWHEIMLSCLSNRACDPLSGLTKNECGSDFAYFYFVSFIFLCSFLMLNLFVAVIMDNFEYLTRDSSILGPHHLDEFVRVWAEYDPAACCRIHYKDMYNLLRVIAPPLGLGKKCPHRVAYKRLVRMNMPISPEDLTVHFTSTLMALIRTALEIKLASGGVKQHQCDAELRKEISLVWPNLSQKTLDLLVPPHKPDEMTVGKVYAALMIFDFYKQNKNSREQVHQPPGGLCQPGPVSLFHPLKATLEQTQPAAFNNAKAFLRQKSSASLNNGGTLPAPEGGIKESSSWGTQRTQDVFYETRTPAFERGHSEEIPIERVVEMREISPTLANGEHQPGLESQGRAASMPRLAAETQRSKARSPGSYLAPIPDTSPMKRSVSTLTPQRPHPMHLYEYSLERMPPEQGHHHHHHRCHRRKEKKQKSLDRSPHQLADGEAVAQSGESSSKDKKQERGRSQERKQHSSSSSEKQRFYSCDRYGSRDRSQPKSADQSRPTSPNGGPEQGPHRQVRR</sequence>
<dbReference type="InterPro" id="IPR031649">
    <property type="entry name" value="GPHH_dom"/>
</dbReference>
<dbReference type="InterPro" id="IPR027359">
    <property type="entry name" value="Volt_channel_dom_sf"/>
</dbReference>
<feature type="region of interest" description="Disordered" evidence="18">
    <location>
        <begin position="1340"/>
        <end position="1398"/>
    </location>
</feature>
<evidence type="ECO:0000256" key="2">
    <source>
        <dbReference type="ARBA" id="ARBA00022448"/>
    </source>
</evidence>
<feature type="region of interest" description="Disordered" evidence="18">
    <location>
        <begin position="1281"/>
        <end position="1303"/>
    </location>
</feature>
<evidence type="ECO:0000256" key="8">
    <source>
        <dbReference type="ARBA" id="ARBA00022837"/>
    </source>
</evidence>
<evidence type="ECO:0000256" key="1">
    <source>
        <dbReference type="ARBA" id="ARBA00004141"/>
    </source>
</evidence>
<keyword evidence="3" id="KW-0597">Phosphoprotein</keyword>
<feature type="non-terminal residue" evidence="21">
    <location>
        <position position="1"/>
    </location>
</feature>
<accession>A0A7K5X512</accession>
<feature type="domain" description="Voltage-dependent calcium channel alpha-1 subunit IQ" evidence="20">
    <location>
        <begin position="1207"/>
        <end position="1241"/>
    </location>
</feature>
<feature type="coiled-coil region" evidence="17">
    <location>
        <begin position="72"/>
        <end position="99"/>
    </location>
</feature>
<comment type="caution">
    <text evidence="21">The sequence shown here is derived from an EMBL/GenBank/DDBJ whole genome shotgun (WGS) entry which is preliminary data.</text>
</comment>
<feature type="compositionally biased region" description="Basic and acidic residues" evidence="18">
    <location>
        <begin position="1455"/>
        <end position="1471"/>
    </location>
</feature>
<keyword evidence="17" id="KW-0175">Coiled coil</keyword>
<dbReference type="FunFam" id="1.20.120.350:FF:000011">
    <property type="entry name" value="Voltage-dependent N-type calcium channel subunit alpha"/>
    <property type="match status" value="1"/>
</dbReference>
<evidence type="ECO:0000259" key="20">
    <source>
        <dbReference type="SMART" id="SM01062"/>
    </source>
</evidence>
<evidence type="ECO:0000256" key="11">
    <source>
        <dbReference type="ARBA" id="ARBA00023065"/>
    </source>
</evidence>
<comment type="subcellular location">
    <subcellularLocation>
        <location evidence="1">Membrane</location>
        <topology evidence="1">Multi-pass membrane protein</topology>
    </subcellularLocation>
</comment>
<feature type="transmembrane region" description="Helical" evidence="19">
    <location>
        <begin position="752"/>
        <end position="777"/>
    </location>
</feature>
<dbReference type="Pfam" id="PF00520">
    <property type="entry name" value="Ion_trans"/>
    <property type="match status" value="3"/>
</dbReference>
<keyword evidence="15" id="KW-0407">Ion channel</keyword>
<dbReference type="GO" id="GO:0045202">
    <property type="term" value="C:synapse"/>
    <property type="evidence" value="ECO:0007669"/>
    <property type="project" value="GOC"/>
</dbReference>
<dbReference type="Gene3D" id="6.10.250.2180">
    <property type="match status" value="1"/>
</dbReference>
<dbReference type="GO" id="GO:0007268">
    <property type="term" value="P:chemical synaptic transmission"/>
    <property type="evidence" value="ECO:0007669"/>
    <property type="project" value="TreeGrafter"/>
</dbReference>
<keyword evidence="7" id="KW-0677">Repeat</keyword>
<keyword evidence="9" id="KW-0851">Voltage-gated channel</keyword>
<evidence type="ECO:0000256" key="5">
    <source>
        <dbReference type="ARBA" id="ARBA00022673"/>
    </source>
</evidence>
<feature type="transmembrane region" description="Helical" evidence="19">
    <location>
        <begin position="833"/>
        <end position="851"/>
    </location>
</feature>
<feature type="transmembrane region" description="Helical" evidence="19">
    <location>
        <begin position="898"/>
        <end position="925"/>
    </location>
</feature>
<evidence type="ECO:0000256" key="17">
    <source>
        <dbReference type="SAM" id="Coils"/>
    </source>
</evidence>
<feature type="transmembrane region" description="Helical" evidence="19">
    <location>
        <begin position="863"/>
        <end position="886"/>
    </location>
</feature>
<dbReference type="Proteomes" id="UP000586671">
    <property type="component" value="Unassembled WGS sequence"/>
</dbReference>
<evidence type="ECO:0000313" key="22">
    <source>
        <dbReference type="Proteomes" id="UP000586671"/>
    </source>
</evidence>
<keyword evidence="2" id="KW-0813">Transport</keyword>
<name>A0A7K5X512_9CHAR</name>
<dbReference type="InterPro" id="IPR005821">
    <property type="entry name" value="Ion_trans_dom"/>
</dbReference>